<sequence>MELCDPNPSLLARKSTDPLLSQKYNEVDLQKHGITKMRCETIASSPVITDLCDMYQCFKQPNCASVFFLFWPL</sequence>
<accession>A0AAV6T0S4</accession>
<dbReference type="EMBL" id="JAGKHQ010000002">
    <property type="protein sequence ID" value="KAG7522962.1"/>
    <property type="molecule type" value="Genomic_DNA"/>
</dbReference>
<protein>
    <submittedName>
        <fullName evidence="1">Uncharacterized protein</fullName>
    </submittedName>
</protein>
<dbReference type="AlphaFoldDB" id="A0AAV6T0S4"/>
<keyword evidence="2" id="KW-1185">Reference proteome</keyword>
<organism evidence="1 2">
    <name type="scientific">Solea senegalensis</name>
    <name type="common">Senegalese sole</name>
    <dbReference type="NCBI Taxonomy" id="28829"/>
    <lineage>
        <taxon>Eukaryota</taxon>
        <taxon>Metazoa</taxon>
        <taxon>Chordata</taxon>
        <taxon>Craniata</taxon>
        <taxon>Vertebrata</taxon>
        <taxon>Euteleostomi</taxon>
        <taxon>Actinopterygii</taxon>
        <taxon>Neopterygii</taxon>
        <taxon>Teleostei</taxon>
        <taxon>Neoteleostei</taxon>
        <taxon>Acanthomorphata</taxon>
        <taxon>Carangaria</taxon>
        <taxon>Pleuronectiformes</taxon>
        <taxon>Pleuronectoidei</taxon>
        <taxon>Soleidae</taxon>
        <taxon>Solea</taxon>
    </lineage>
</organism>
<evidence type="ECO:0000313" key="2">
    <source>
        <dbReference type="Proteomes" id="UP000693946"/>
    </source>
</evidence>
<comment type="caution">
    <text evidence="1">The sequence shown here is derived from an EMBL/GenBank/DDBJ whole genome shotgun (WGS) entry which is preliminary data.</text>
</comment>
<name>A0AAV6T0S4_SOLSE</name>
<dbReference type="Proteomes" id="UP000693946">
    <property type="component" value="Linkage Group LG10"/>
</dbReference>
<gene>
    <name evidence="1" type="ORF">JOB18_034853</name>
</gene>
<evidence type="ECO:0000313" key="1">
    <source>
        <dbReference type="EMBL" id="KAG7522962.1"/>
    </source>
</evidence>
<reference evidence="1 2" key="1">
    <citation type="journal article" date="2021" name="Sci. Rep.">
        <title>Chromosome anchoring in Senegalese sole (Solea senegalensis) reveals sex-associated markers and genome rearrangements in flatfish.</title>
        <authorList>
            <person name="Guerrero-Cozar I."/>
            <person name="Gomez-Garrido J."/>
            <person name="Berbel C."/>
            <person name="Martinez-Blanch J.F."/>
            <person name="Alioto T."/>
            <person name="Claros M.G."/>
            <person name="Gagnaire P.A."/>
            <person name="Manchado M."/>
        </authorList>
    </citation>
    <scope>NUCLEOTIDE SEQUENCE [LARGE SCALE GENOMIC DNA]</scope>
    <source>
        <strain evidence="1">Sse05_10M</strain>
    </source>
</reference>
<proteinExistence type="predicted"/>